<evidence type="ECO:0000256" key="1">
    <source>
        <dbReference type="SAM" id="Phobius"/>
    </source>
</evidence>
<organism evidence="2 3">
    <name type="scientific">Halopseudomonas phragmitis</name>
    <dbReference type="NCBI Taxonomy" id="1931241"/>
    <lineage>
        <taxon>Bacteria</taxon>
        <taxon>Pseudomonadati</taxon>
        <taxon>Pseudomonadota</taxon>
        <taxon>Gammaproteobacteria</taxon>
        <taxon>Pseudomonadales</taxon>
        <taxon>Pseudomonadaceae</taxon>
        <taxon>Halopseudomonas</taxon>
    </lineage>
</organism>
<feature type="transmembrane region" description="Helical" evidence="1">
    <location>
        <begin position="58"/>
        <end position="85"/>
    </location>
</feature>
<feature type="transmembrane region" description="Helical" evidence="1">
    <location>
        <begin position="91"/>
        <end position="113"/>
    </location>
</feature>
<dbReference type="EMBL" id="CP020100">
    <property type="protein sequence ID" value="AQZ94634.1"/>
    <property type="molecule type" value="Genomic_DNA"/>
</dbReference>
<keyword evidence="1" id="KW-1133">Transmembrane helix</keyword>
<dbReference type="AlphaFoldDB" id="A0A1V0B4B7"/>
<protein>
    <recommendedName>
        <fullName evidence="4">Phage holin family protein</fullName>
    </recommendedName>
</protein>
<keyword evidence="1" id="KW-0472">Membrane</keyword>
<dbReference type="RefSeq" id="WP_080049487.1">
    <property type="nucleotide sequence ID" value="NZ_CP020100.1"/>
</dbReference>
<keyword evidence="1" id="KW-0812">Transmembrane</keyword>
<evidence type="ECO:0000313" key="3">
    <source>
        <dbReference type="Proteomes" id="UP000243488"/>
    </source>
</evidence>
<dbReference type="STRING" id="1931241.BVH74_07650"/>
<dbReference type="Proteomes" id="UP000243488">
    <property type="component" value="Chromosome"/>
</dbReference>
<reference evidence="2 3" key="1">
    <citation type="submission" date="2017-03" db="EMBL/GenBank/DDBJ databases">
        <title>Complete genome sequence of the novel DNRA strain Pseudomonas sp. S-6-2 isolated from Chinese polluted river sediment. Journal of Biotechnology.</title>
        <authorList>
            <person name="Li J."/>
            <person name="Xiang F."/>
            <person name="Wang L."/>
            <person name="Xi L."/>
            <person name="Liu J."/>
        </authorList>
    </citation>
    <scope>NUCLEOTIDE SEQUENCE [LARGE SCALE GENOMIC DNA]</scope>
    <source>
        <strain evidence="2 3">S-6-2</strain>
    </source>
</reference>
<evidence type="ECO:0008006" key="4">
    <source>
        <dbReference type="Google" id="ProtNLM"/>
    </source>
</evidence>
<evidence type="ECO:0000313" key="2">
    <source>
        <dbReference type="EMBL" id="AQZ94634.1"/>
    </source>
</evidence>
<name>A0A1V0B4B7_9GAMM</name>
<keyword evidence="3" id="KW-1185">Reference proteome</keyword>
<sequence>MSAQDPVQEPAGNAAGPADANELQAWLDWARQALAAGDTLGRLFQAELRLALADARRLLLIALALLPLLLMSWLGLSVLFGWLVYHYSASMPWAITGFIALQLLCILALLGVAQSYRRHLRLPATRRHVQAFLEGARHVPQATDH</sequence>
<proteinExistence type="predicted"/>
<gene>
    <name evidence="2" type="ORF">BVH74_07650</name>
</gene>
<dbReference type="KEGG" id="ppha:BVH74_07650"/>
<accession>A0A1V0B4B7</accession>